<proteinExistence type="predicted"/>
<dbReference type="Pfam" id="PF02738">
    <property type="entry name" value="MoCoBD_1"/>
    <property type="match status" value="1"/>
</dbReference>
<dbReference type="SMART" id="SM01008">
    <property type="entry name" value="Ald_Xan_dh_C"/>
    <property type="match status" value="1"/>
</dbReference>
<protein>
    <submittedName>
        <fullName evidence="2">Xanthine dehydrogenase family protein molybdopterin-binding subunit</fullName>
    </submittedName>
</protein>
<feature type="domain" description="Aldehyde oxidase/xanthine dehydrogenase a/b hammerhead" evidence="1">
    <location>
        <begin position="239"/>
        <end position="325"/>
    </location>
</feature>
<evidence type="ECO:0000259" key="1">
    <source>
        <dbReference type="SMART" id="SM01008"/>
    </source>
</evidence>
<sequence>MKQGFSPRRRLLLGLLGAGGALACGWAALPPRQRLHAAFSDPSAQSVALNGWVQIAPDGQIIVMVHRTEMGQGIHTGLAMLVAEELEVSLSQVRVQHAPPDPIYANLTAVVDMLPFHPDDDSLSRRLTDWLMLKTAREIGLQLTGGSSGIRDAWQGLREAGALARSVLVQAASERWKVAADVCSARDGRVWYQQQSFSYAELAQDAAKQQVSTVQLKPASAFRLIGKPQQRLDAFAKSHAQTTFGIDVRLPGMLFAAIRMPERFGQQLASMDAEAIRQRPGIRAVVDVSADVGHGGYPGVAVVAESYWQARQAADALPVVWRGGDANLSSEKIRTQLEQALTPAAAHVYHYQGDARGVLVNPEGRRILKAEYSAPFLAHAAMEPVSFTAHLHGDRLELWGATQVPTVVYQLAQHLTGLPVQNIVLHELPAGGAFGRRLEADMVRQVIAIAKTVKGLPVQLIWSRSDDMQHDMYRPAAIARFHAALNEDGTIAAWENLSASASIAHQFTQRLLGLPGMGPDKSTAEGEYDLCYQIRNQQIAHAIVHSDVPVGYWRSVGHSHNAFFKECFMDELAHTAGVDPVVFRLRHLKAGSRHEAVLKRLGDGLDKAPVSQAWGIALHACFGAVVAMAALVSVQDGQIRVHRIRVVADCGLVVNPNLVEQQLESGVIFGLSAALSGEISIQGGRVQQSNFHDYPVLRMNEIPRIETVLMQGGDVPQGVGEISVPPVAPAVANAVAALTGRRLRKLPLRLHSVD</sequence>
<dbReference type="EMBL" id="JAGSPN010000009">
    <property type="protein sequence ID" value="MBR7782971.1"/>
    <property type="molecule type" value="Genomic_DNA"/>
</dbReference>
<dbReference type="InterPro" id="IPR046867">
    <property type="entry name" value="AldOxase/xan_DH_MoCoBD2"/>
</dbReference>
<evidence type="ECO:0000313" key="3">
    <source>
        <dbReference type="Proteomes" id="UP000680067"/>
    </source>
</evidence>
<dbReference type="PROSITE" id="PS51257">
    <property type="entry name" value="PROKAR_LIPOPROTEIN"/>
    <property type="match status" value="1"/>
</dbReference>
<dbReference type="PANTHER" id="PTHR47495">
    <property type="entry name" value="ALDEHYDE DEHYDROGENASE"/>
    <property type="match status" value="1"/>
</dbReference>
<dbReference type="RefSeq" id="WP_212688265.1">
    <property type="nucleotide sequence ID" value="NZ_JAGSPN010000009.1"/>
</dbReference>
<dbReference type="InterPro" id="IPR012368">
    <property type="entry name" value="OxRdtase_Mopterin-bd_su_IorB"/>
</dbReference>
<accession>A0A941DS01</accession>
<dbReference type="InterPro" id="IPR037165">
    <property type="entry name" value="AldOxase/xan_DH_Mopterin-bd_sf"/>
</dbReference>
<organism evidence="2 3">
    <name type="scientific">Undibacterium luofuense</name>
    <dbReference type="NCBI Taxonomy" id="2828733"/>
    <lineage>
        <taxon>Bacteria</taxon>
        <taxon>Pseudomonadati</taxon>
        <taxon>Pseudomonadota</taxon>
        <taxon>Betaproteobacteria</taxon>
        <taxon>Burkholderiales</taxon>
        <taxon>Oxalobacteraceae</taxon>
        <taxon>Undibacterium</taxon>
    </lineage>
</organism>
<dbReference type="Gene3D" id="3.30.365.10">
    <property type="entry name" value="Aldehyde oxidase/xanthine dehydrogenase, molybdopterin binding domain"/>
    <property type="match status" value="4"/>
</dbReference>
<dbReference type="AlphaFoldDB" id="A0A941DS01"/>
<dbReference type="SUPFAM" id="SSF56003">
    <property type="entry name" value="Molybdenum cofactor-binding domain"/>
    <property type="match status" value="2"/>
</dbReference>
<dbReference type="Proteomes" id="UP000680067">
    <property type="component" value="Unassembled WGS sequence"/>
</dbReference>
<dbReference type="InterPro" id="IPR000674">
    <property type="entry name" value="Ald_Oxase/Xan_DH_a/b"/>
</dbReference>
<dbReference type="PANTHER" id="PTHR47495:SF2">
    <property type="entry name" value="ALDEHYDE DEHYDROGENASE"/>
    <property type="match status" value="1"/>
</dbReference>
<evidence type="ECO:0000313" key="2">
    <source>
        <dbReference type="EMBL" id="MBR7782971.1"/>
    </source>
</evidence>
<dbReference type="Pfam" id="PF20256">
    <property type="entry name" value="MoCoBD_2"/>
    <property type="match status" value="2"/>
</dbReference>
<dbReference type="GO" id="GO:0016491">
    <property type="term" value="F:oxidoreductase activity"/>
    <property type="evidence" value="ECO:0007669"/>
    <property type="project" value="InterPro"/>
</dbReference>
<dbReference type="SUPFAM" id="SSF54665">
    <property type="entry name" value="CO dehydrogenase molybdoprotein N-domain-like"/>
    <property type="match status" value="1"/>
</dbReference>
<comment type="caution">
    <text evidence="2">The sequence shown here is derived from an EMBL/GenBank/DDBJ whole genome shotgun (WGS) entry which is preliminary data.</text>
</comment>
<dbReference type="PROSITE" id="PS51318">
    <property type="entry name" value="TAT"/>
    <property type="match status" value="1"/>
</dbReference>
<name>A0A941DS01_9BURK</name>
<dbReference type="InterPro" id="IPR008274">
    <property type="entry name" value="AldOxase/xan_DH_MoCoBD1"/>
</dbReference>
<dbReference type="InterPro" id="IPR006311">
    <property type="entry name" value="TAT_signal"/>
</dbReference>
<reference evidence="2" key="1">
    <citation type="submission" date="2021-04" db="EMBL/GenBank/DDBJ databases">
        <title>novel species isolated from subtropical streams in China.</title>
        <authorList>
            <person name="Lu H."/>
        </authorList>
    </citation>
    <scope>NUCLEOTIDE SEQUENCE</scope>
    <source>
        <strain evidence="2">LFS511W</strain>
    </source>
</reference>
<dbReference type="Gene3D" id="3.90.1170.50">
    <property type="entry name" value="Aldehyde oxidase/xanthine dehydrogenase, a/b hammerhead"/>
    <property type="match status" value="1"/>
</dbReference>
<dbReference type="InterPro" id="IPR036856">
    <property type="entry name" value="Ald_Oxase/Xan_DH_a/b_sf"/>
</dbReference>
<keyword evidence="3" id="KW-1185">Reference proteome</keyword>
<dbReference type="PIRSF" id="PIRSF036389">
    <property type="entry name" value="IOR_B"/>
    <property type="match status" value="1"/>
</dbReference>
<gene>
    <name evidence="2" type="ORF">KDM89_12520</name>
</gene>
<dbReference type="InterPro" id="IPR052516">
    <property type="entry name" value="N-heterocyclic_Hydroxylase"/>
</dbReference>